<dbReference type="InterPro" id="IPR050364">
    <property type="entry name" value="Cytochrome_P450_fung"/>
</dbReference>
<dbReference type="GO" id="GO:0016705">
    <property type="term" value="F:oxidoreductase activity, acting on paired donors, with incorporation or reduction of molecular oxygen"/>
    <property type="evidence" value="ECO:0007669"/>
    <property type="project" value="InterPro"/>
</dbReference>
<keyword evidence="7" id="KW-0408">Iron</keyword>
<reference evidence="9 10" key="1">
    <citation type="journal article" date="2024" name="J Genomics">
        <title>Draft genome sequencing and assembly of Favolaschia claudopus CIRM-BRFM 2984 isolated from oak limbs.</title>
        <authorList>
            <person name="Navarro D."/>
            <person name="Drula E."/>
            <person name="Chaduli D."/>
            <person name="Cazenave R."/>
            <person name="Ahrendt S."/>
            <person name="Wang J."/>
            <person name="Lipzen A."/>
            <person name="Daum C."/>
            <person name="Barry K."/>
            <person name="Grigoriev I.V."/>
            <person name="Favel A."/>
            <person name="Rosso M.N."/>
            <person name="Martin F."/>
        </authorList>
    </citation>
    <scope>NUCLEOTIDE SEQUENCE [LARGE SCALE GENOMIC DNA]</scope>
    <source>
        <strain evidence="9 10">CIRM-BRFM 2984</strain>
    </source>
</reference>
<comment type="pathway">
    <text evidence="2">Secondary metabolite biosynthesis.</text>
</comment>
<dbReference type="CDD" id="cd11065">
    <property type="entry name" value="CYP64-like"/>
    <property type="match status" value="1"/>
</dbReference>
<evidence type="ECO:0000256" key="1">
    <source>
        <dbReference type="ARBA" id="ARBA00001971"/>
    </source>
</evidence>
<gene>
    <name evidence="9" type="ORF">R3P38DRAFT_3410009</name>
</gene>
<keyword evidence="6" id="KW-0560">Oxidoreductase</keyword>
<proteinExistence type="inferred from homology"/>
<organism evidence="9 10">
    <name type="scientific">Favolaschia claudopus</name>
    <dbReference type="NCBI Taxonomy" id="2862362"/>
    <lineage>
        <taxon>Eukaryota</taxon>
        <taxon>Fungi</taxon>
        <taxon>Dikarya</taxon>
        <taxon>Basidiomycota</taxon>
        <taxon>Agaricomycotina</taxon>
        <taxon>Agaricomycetes</taxon>
        <taxon>Agaricomycetidae</taxon>
        <taxon>Agaricales</taxon>
        <taxon>Marasmiineae</taxon>
        <taxon>Mycenaceae</taxon>
        <taxon>Favolaschia</taxon>
    </lineage>
</organism>
<keyword evidence="8" id="KW-0503">Monooxygenase</keyword>
<dbReference type="Gene3D" id="1.10.630.10">
    <property type="entry name" value="Cytochrome P450"/>
    <property type="match status" value="1"/>
</dbReference>
<comment type="caution">
    <text evidence="9">The sequence shown here is derived from an EMBL/GenBank/DDBJ whole genome shotgun (WGS) entry which is preliminary data.</text>
</comment>
<dbReference type="PANTHER" id="PTHR46300:SF7">
    <property type="entry name" value="P450, PUTATIVE (EUROFUNG)-RELATED"/>
    <property type="match status" value="1"/>
</dbReference>
<dbReference type="PRINTS" id="PR00463">
    <property type="entry name" value="EP450I"/>
</dbReference>
<name>A0AAV9ZJL3_9AGAR</name>
<evidence type="ECO:0000313" key="10">
    <source>
        <dbReference type="Proteomes" id="UP001362999"/>
    </source>
</evidence>
<dbReference type="Pfam" id="PF00067">
    <property type="entry name" value="p450"/>
    <property type="match status" value="1"/>
</dbReference>
<dbReference type="SUPFAM" id="SSF48264">
    <property type="entry name" value="Cytochrome P450"/>
    <property type="match status" value="1"/>
</dbReference>
<dbReference type="AlphaFoldDB" id="A0AAV9ZJL3"/>
<dbReference type="Proteomes" id="UP001362999">
    <property type="component" value="Unassembled WGS sequence"/>
</dbReference>
<dbReference type="InterPro" id="IPR002401">
    <property type="entry name" value="Cyt_P450_E_grp-I"/>
</dbReference>
<dbReference type="InterPro" id="IPR001128">
    <property type="entry name" value="Cyt_P450"/>
</dbReference>
<accession>A0AAV9ZJL3</accession>
<comment type="similarity">
    <text evidence="3">Belongs to the cytochrome P450 family.</text>
</comment>
<dbReference type="GO" id="GO:0005506">
    <property type="term" value="F:iron ion binding"/>
    <property type="evidence" value="ECO:0007669"/>
    <property type="project" value="InterPro"/>
</dbReference>
<dbReference type="EMBL" id="JAWWNJ010000138">
    <property type="protein sequence ID" value="KAK6984396.1"/>
    <property type="molecule type" value="Genomic_DNA"/>
</dbReference>
<comment type="cofactor">
    <cofactor evidence="1">
        <name>heme</name>
        <dbReference type="ChEBI" id="CHEBI:30413"/>
    </cofactor>
</comment>
<dbReference type="GO" id="GO:0020037">
    <property type="term" value="F:heme binding"/>
    <property type="evidence" value="ECO:0007669"/>
    <property type="project" value="InterPro"/>
</dbReference>
<evidence type="ECO:0000256" key="6">
    <source>
        <dbReference type="ARBA" id="ARBA00023002"/>
    </source>
</evidence>
<sequence length="487" mass="54421">MFVLTTFDAVFGVVALALWYHLYTRQGSPPLPPDPKGWPVIGNLLDMPRSHAWKTFSAWAEVYGGIVGVKLIGQSFVILNDPVIADELLKKKVNADRPLLHMANLSGWESVLSSARYGSRFRAYRKLIAQVIGNRTKMENFYPTLEYQANMFLKRVLSNPEGFDMATRKTAGAVVLKVTYGYVVKEDGNDSLVDLADKALLEFSEITRPGAFLVDLIPVLRHIPSWFPGAGFKRRAERYRKSIEEMAQIPLEYVQSQMSEQTAAQSFTSDLLKDGDVSPNTLEEIKWSAASFYGVSVVMAYFLAAAKYPCIQRAAQAEMDTVVGTKRLPTFEDRASLPYVEAVCKELLRWLPIVPLGVPHRAMEDDIYNGYLIPKGSLVIANVWKFLHDPKEYKDPFEFNPDRFLGVNAEPDPKHRGEHLADIAVWISVAKAIAGLNIARARDANGKEIDPVADTTDGTISRPLPFRCEVTPRSDVTMTLVMDALSN</sequence>
<dbReference type="InterPro" id="IPR036396">
    <property type="entry name" value="Cyt_P450_sf"/>
</dbReference>
<keyword evidence="5" id="KW-0479">Metal-binding</keyword>
<keyword evidence="4" id="KW-0349">Heme</keyword>
<dbReference type="GO" id="GO:0004497">
    <property type="term" value="F:monooxygenase activity"/>
    <property type="evidence" value="ECO:0007669"/>
    <property type="project" value="UniProtKB-KW"/>
</dbReference>
<evidence type="ECO:0000256" key="3">
    <source>
        <dbReference type="ARBA" id="ARBA00010617"/>
    </source>
</evidence>
<evidence type="ECO:0000256" key="5">
    <source>
        <dbReference type="ARBA" id="ARBA00022723"/>
    </source>
</evidence>
<evidence type="ECO:0000313" key="9">
    <source>
        <dbReference type="EMBL" id="KAK6984396.1"/>
    </source>
</evidence>
<dbReference type="PANTHER" id="PTHR46300">
    <property type="entry name" value="P450, PUTATIVE (EUROFUNG)-RELATED-RELATED"/>
    <property type="match status" value="1"/>
</dbReference>
<keyword evidence="10" id="KW-1185">Reference proteome</keyword>
<evidence type="ECO:0000256" key="4">
    <source>
        <dbReference type="ARBA" id="ARBA00022617"/>
    </source>
</evidence>
<evidence type="ECO:0000256" key="7">
    <source>
        <dbReference type="ARBA" id="ARBA00023004"/>
    </source>
</evidence>
<protein>
    <submittedName>
        <fullName evidence="9">Cytochrome P450</fullName>
    </submittedName>
</protein>
<evidence type="ECO:0000256" key="8">
    <source>
        <dbReference type="ARBA" id="ARBA00023033"/>
    </source>
</evidence>
<evidence type="ECO:0000256" key="2">
    <source>
        <dbReference type="ARBA" id="ARBA00005179"/>
    </source>
</evidence>